<protein>
    <submittedName>
        <fullName evidence="3">Acyltransferase family protein</fullName>
    </submittedName>
</protein>
<proteinExistence type="predicted"/>
<evidence type="ECO:0000256" key="1">
    <source>
        <dbReference type="SAM" id="Phobius"/>
    </source>
</evidence>
<feature type="transmembrane region" description="Helical" evidence="1">
    <location>
        <begin position="324"/>
        <end position="344"/>
    </location>
</feature>
<feature type="transmembrane region" description="Helical" evidence="1">
    <location>
        <begin position="186"/>
        <end position="205"/>
    </location>
</feature>
<keyword evidence="1" id="KW-0472">Membrane</keyword>
<evidence type="ECO:0000313" key="4">
    <source>
        <dbReference type="Proteomes" id="UP000236311"/>
    </source>
</evidence>
<dbReference type="EMBL" id="OFSM01000001">
    <property type="protein sequence ID" value="SOY27370.1"/>
    <property type="molecule type" value="Genomic_DNA"/>
</dbReference>
<gene>
    <name evidence="3" type="ORF">AMURIS_00074</name>
</gene>
<feature type="transmembrane region" description="Helical" evidence="1">
    <location>
        <begin position="264"/>
        <end position="284"/>
    </location>
</feature>
<dbReference type="InterPro" id="IPR002656">
    <property type="entry name" value="Acyl_transf_3_dom"/>
</dbReference>
<evidence type="ECO:0000313" key="3">
    <source>
        <dbReference type="EMBL" id="SOY27370.1"/>
    </source>
</evidence>
<feature type="transmembrane region" description="Helical" evidence="1">
    <location>
        <begin position="85"/>
        <end position="110"/>
    </location>
</feature>
<feature type="transmembrane region" description="Helical" evidence="1">
    <location>
        <begin position="240"/>
        <end position="258"/>
    </location>
</feature>
<sequence>MKKRIQWIESLKFIAALSVFWGHFYMTFYKTLAGSGEIQGISKYIIIACDHIFHILVDGNFWVFVFCILSGYFAGKKKIESTRELFVAIMLRYIRFVIPVFFTNIFAFGIQETIGYHTQEWAKYIGSTWVAQGYAEKRSLFNAFYSALLLTHDFNGSFWVIRPIFIGSCGIYFYRFMKAQIEVQRYRYMPEAGVLCLFSCVFVIVPLYEKFYHAAICLVGGVLLKAIWEEINIPEEVHWLPCTTFVLCIMALNVYPYMGVKERSLTAFLFCIACNYVGKVRHFLEIGKLEKVNHLSFGIFAVHGPILFSFCIILQYWLADKVPYVGAVLINFIVSTSVVLLFSATYHNIAERFLNVIIAHLKRLHSDKKIYRERI</sequence>
<feature type="transmembrane region" description="Helical" evidence="1">
    <location>
        <begin position="156"/>
        <end position="174"/>
    </location>
</feature>
<feature type="transmembrane region" description="Helical" evidence="1">
    <location>
        <begin position="12"/>
        <end position="32"/>
    </location>
</feature>
<reference evidence="3 4" key="1">
    <citation type="submission" date="2018-01" db="EMBL/GenBank/DDBJ databases">
        <authorList>
            <person name="Gaut B.S."/>
            <person name="Morton B.R."/>
            <person name="Clegg M.T."/>
            <person name="Duvall M.R."/>
        </authorList>
    </citation>
    <scope>NUCLEOTIDE SEQUENCE [LARGE SCALE GENOMIC DNA]</scope>
    <source>
        <strain evidence="3">GP69</strain>
    </source>
</reference>
<feature type="transmembrane region" description="Helical" evidence="1">
    <location>
        <begin position="296"/>
        <end position="318"/>
    </location>
</feature>
<evidence type="ECO:0000259" key="2">
    <source>
        <dbReference type="Pfam" id="PF01757"/>
    </source>
</evidence>
<feature type="transmembrane region" description="Helical" evidence="1">
    <location>
        <begin position="211"/>
        <end position="228"/>
    </location>
</feature>
<organism evidence="3 4">
    <name type="scientific">Acetatifactor muris</name>
    <dbReference type="NCBI Taxonomy" id="879566"/>
    <lineage>
        <taxon>Bacteria</taxon>
        <taxon>Bacillati</taxon>
        <taxon>Bacillota</taxon>
        <taxon>Clostridia</taxon>
        <taxon>Lachnospirales</taxon>
        <taxon>Lachnospiraceae</taxon>
        <taxon>Acetatifactor</taxon>
    </lineage>
</organism>
<feature type="transmembrane region" description="Helical" evidence="1">
    <location>
        <begin position="52"/>
        <end position="73"/>
    </location>
</feature>
<accession>A0A2K4ZA81</accession>
<keyword evidence="1" id="KW-0812">Transmembrane</keyword>
<dbReference type="RefSeq" id="WP_103237511.1">
    <property type="nucleotide sequence ID" value="NZ_JANJZD010000008.1"/>
</dbReference>
<feature type="domain" description="Acyltransferase 3" evidence="2">
    <location>
        <begin position="6"/>
        <end position="342"/>
    </location>
</feature>
<dbReference type="Pfam" id="PF01757">
    <property type="entry name" value="Acyl_transf_3"/>
    <property type="match status" value="1"/>
</dbReference>
<keyword evidence="1" id="KW-1133">Transmembrane helix</keyword>
<keyword evidence="4" id="KW-1185">Reference proteome</keyword>
<name>A0A2K4ZA81_9FIRM</name>
<dbReference type="GO" id="GO:0016747">
    <property type="term" value="F:acyltransferase activity, transferring groups other than amino-acyl groups"/>
    <property type="evidence" value="ECO:0007669"/>
    <property type="project" value="InterPro"/>
</dbReference>
<dbReference type="AlphaFoldDB" id="A0A2K4ZA81"/>
<keyword evidence="3" id="KW-0808">Transferase</keyword>
<keyword evidence="3" id="KW-0012">Acyltransferase</keyword>
<dbReference type="Proteomes" id="UP000236311">
    <property type="component" value="Unassembled WGS sequence"/>
</dbReference>